<accession>A0A1X7T1U3</accession>
<dbReference type="OrthoDB" id="10691687at2759"/>
<name>A0A1X7T1U3_AMPQE</name>
<dbReference type="eggNOG" id="KOG2035">
    <property type="taxonomic scope" value="Eukaryota"/>
</dbReference>
<organism evidence="1">
    <name type="scientific">Amphimedon queenslandica</name>
    <name type="common">Sponge</name>
    <dbReference type="NCBI Taxonomy" id="400682"/>
    <lineage>
        <taxon>Eukaryota</taxon>
        <taxon>Metazoa</taxon>
        <taxon>Porifera</taxon>
        <taxon>Demospongiae</taxon>
        <taxon>Heteroscleromorpha</taxon>
        <taxon>Haplosclerida</taxon>
        <taxon>Niphatidae</taxon>
        <taxon>Amphimedon</taxon>
    </lineage>
</organism>
<dbReference type="EnsemblMetazoa" id="Aqu2.1.08183_001">
    <property type="protein sequence ID" value="Aqu2.1.08183_001"/>
    <property type="gene ID" value="Aqu2.1.08183"/>
</dbReference>
<dbReference type="InParanoid" id="A0A1X7T1U3"/>
<sequence>MESKTDSKHELVTKLFNASFSYREKKIIKSELFGESYPDDDLTAESCLRIIATLRPLAHESEIQQAMHLLDCINIKSSFPISALYIALLDSEDGPPTHHQLACDLARIGKSEFAQFSLKLYDESLTDSASPAVLEESIEAFKDIIITVDQAKSIAERLNMEAVPSLNLTELWY</sequence>
<protein>
    <submittedName>
        <fullName evidence="1">Uncharacterized protein</fullName>
    </submittedName>
</protein>
<proteinExistence type="predicted"/>
<evidence type="ECO:0000313" key="1">
    <source>
        <dbReference type="EnsemblMetazoa" id="Aqu2.1.08183_001"/>
    </source>
</evidence>
<reference evidence="1" key="1">
    <citation type="submission" date="2017-05" db="UniProtKB">
        <authorList>
            <consortium name="EnsemblMetazoa"/>
        </authorList>
    </citation>
    <scope>IDENTIFICATION</scope>
</reference>
<dbReference type="AlphaFoldDB" id="A0A1X7T1U3"/>